<comment type="caution">
    <text evidence="1">The sequence shown here is derived from an EMBL/GenBank/DDBJ whole genome shotgun (WGS) entry which is preliminary data.</text>
</comment>
<dbReference type="Proteomes" id="UP000639338">
    <property type="component" value="Unassembled WGS sequence"/>
</dbReference>
<reference evidence="1 2" key="1">
    <citation type="submission" date="2020-08" db="EMBL/GenBank/DDBJ databases">
        <title>Aphidius gifuensis genome sequencing and assembly.</title>
        <authorList>
            <person name="Du Z."/>
        </authorList>
    </citation>
    <scope>NUCLEOTIDE SEQUENCE [LARGE SCALE GENOMIC DNA]</scope>
    <source>
        <strain evidence="1">YNYX2018</strain>
        <tissue evidence="1">Adults</tissue>
    </source>
</reference>
<evidence type="ECO:0000313" key="2">
    <source>
        <dbReference type="Proteomes" id="UP000639338"/>
    </source>
</evidence>
<name>A0A835CN64_APHGI</name>
<protein>
    <recommendedName>
        <fullName evidence="3">F-box domain-containing protein</fullName>
    </recommendedName>
</protein>
<gene>
    <name evidence="1" type="ORF">HCN44_000314</name>
</gene>
<evidence type="ECO:0000313" key="1">
    <source>
        <dbReference type="EMBL" id="KAF7990509.1"/>
    </source>
</evidence>
<proteinExistence type="predicted"/>
<evidence type="ECO:0008006" key="3">
    <source>
        <dbReference type="Google" id="ProtNLM"/>
    </source>
</evidence>
<dbReference type="EMBL" id="JACMRX010000004">
    <property type="protein sequence ID" value="KAF7990509.1"/>
    <property type="molecule type" value="Genomic_DNA"/>
</dbReference>
<keyword evidence="2" id="KW-1185">Reference proteome</keyword>
<accession>A0A835CN64</accession>
<organism evidence="1 2">
    <name type="scientific">Aphidius gifuensis</name>
    <name type="common">Parasitoid wasp</name>
    <dbReference type="NCBI Taxonomy" id="684658"/>
    <lineage>
        <taxon>Eukaryota</taxon>
        <taxon>Metazoa</taxon>
        <taxon>Ecdysozoa</taxon>
        <taxon>Arthropoda</taxon>
        <taxon>Hexapoda</taxon>
        <taxon>Insecta</taxon>
        <taxon>Pterygota</taxon>
        <taxon>Neoptera</taxon>
        <taxon>Endopterygota</taxon>
        <taxon>Hymenoptera</taxon>
        <taxon>Apocrita</taxon>
        <taxon>Ichneumonoidea</taxon>
        <taxon>Braconidae</taxon>
        <taxon>Aphidiinae</taxon>
        <taxon>Aphidius</taxon>
    </lineage>
</organism>
<sequence length="240" mass="28347">MDIKKTITNLNDDCLTIIMQKLPVDDRINMNKVCIKMKKINQQSWWDIKKLKFDSIKMSNMVVLQHCGKFLLDLNITIDINDDFVNEIKKQCRLLRTLKITTTWNDINSSCLINFCTNMTSLKEIKIQEKNLKGLFRSNWTYENILISLPKTIESIVFPWPEELIVWDDIPPMVTRYQLFTFTEENAEDSLSIDFPPSEWIDFDQDEGKLMCKFMPPPYNKKNLHILDTMRKRCDPPLGE</sequence>
<dbReference type="AlphaFoldDB" id="A0A835CN64"/>